<dbReference type="InterPro" id="IPR011990">
    <property type="entry name" value="TPR-like_helical_dom_sf"/>
</dbReference>
<dbReference type="PANTHER" id="PTHR12558:SF13">
    <property type="entry name" value="CELL DIVISION CYCLE PROTEIN 27 HOMOLOG"/>
    <property type="match status" value="1"/>
</dbReference>
<name>A0ABW3I5W3_9FLAO</name>
<feature type="repeat" description="TPR" evidence="1">
    <location>
        <begin position="124"/>
        <end position="157"/>
    </location>
</feature>
<gene>
    <name evidence="3" type="ORF">ACFQ1O_12600</name>
</gene>
<dbReference type="PROSITE" id="PS50005">
    <property type="entry name" value="TPR"/>
    <property type="match status" value="3"/>
</dbReference>
<feature type="repeat" description="TPR" evidence="1">
    <location>
        <begin position="56"/>
        <end position="89"/>
    </location>
</feature>
<dbReference type="EMBL" id="JBHTJM010000010">
    <property type="protein sequence ID" value="MFD0964847.1"/>
    <property type="molecule type" value="Genomic_DNA"/>
</dbReference>
<dbReference type="Gene3D" id="1.25.40.10">
    <property type="entry name" value="Tetratricopeptide repeat domain"/>
    <property type="match status" value="1"/>
</dbReference>
<accession>A0ABW3I5W3</accession>
<feature type="signal peptide" evidence="2">
    <location>
        <begin position="1"/>
        <end position="22"/>
    </location>
</feature>
<evidence type="ECO:0000256" key="2">
    <source>
        <dbReference type="SAM" id="SignalP"/>
    </source>
</evidence>
<keyword evidence="1" id="KW-0802">TPR repeat</keyword>
<dbReference type="InterPro" id="IPR019734">
    <property type="entry name" value="TPR_rpt"/>
</dbReference>
<dbReference type="Proteomes" id="UP001596997">
    <property type="component" value="Unassembled WGS sequence"/>
</dbReference>
<dbReference type="SMART" id="SM00028">
    <property type="entry name" value="TPR"/>
    <property type="match status" value="4"/>
</dbReference>
<keyword evidence="4" id="KW-1185">Reference proteome</keyword>
<evidence type="ECO:0000313" key="3">
    <source>
        <dbReference type="EMBL" id="MFD0964847.1"/>
    </source>
</evidence>
<evidence type="ECO:0000256" key="1">
    <source>
        <dbReference type="PROSITE-ProRule" id="PRU00339"/>
    </source>
</evidence>
<dbReference type="PANTHER" id="PTHR12558">
    <property type="entry name" value="CELL DIVISION CYCLE 16,23,27"/>
    <property type="match status" value="1"/>
</dbReference>
<organism evidence="3 4">
    <name type="scientific">Pseudofulvibacter geojedonensis</name>
    <dbReference type="NCBI Taxonomy" id="1123758"/>
    <lineage>
        <taxon>Bacteria</taxon>
        <taxon>Pseudomonadati</taxon>
        <taxon>Bacteroidota</taxon>
        <taxon>Flavobacteriia</taxon>
        <taxon>Flavobacteriales</taxon>
        <taxon>Flavobacteriaceae</taxon>
        <taxon>Pseudofulvibacter</taxon>
    </lineage>
</organism>
<feature type="chain" id="PRO_5045575611" evidence="2">
    <location>
        <begin position="23"/>
        <end position="494"/>
    </location>
</feature>
<evidence type="ECO:0000313" key="4">
    <source>
        <dbReference type="Proteomes" id="UP001596997"/>
    </source>
</evidence>
<comment type="caution">
    <text evidence="3">The sequence shown here is derived from an EMBL/GenBank/DDBJ whole genome shotgun (WGS) entry which is preliminary data.</text>
</comment>
<dbReference type="RefSeq" id="WP_377716393.1">
    <property type="nucleotide sequence ID" value="NZ_JBHTJM010000010.1"/>
</dbReference>
<dbReference type="SUPFAM" id="SSF48452">
    <property type="entry name" value="TPR-like"/>
    <property type="match status" value="1"/>
</dbReference>
<dbReference type="Pfam" id="PF00515">
    <property type="entry name" value="TPR_1"/>
    <property type="match status" value="1"/>
</dbReference>
<proteinExistence type="predicted"/>
<feature type="repeat" description="TPR" evidence="1">
    <location>
        <begin position="90"/>
        <end position="123"/>
    </location>
</feature>
<keyword evidence="2" id="KW-0732">Signal</keyword>
<protein>
    <submittedName>
        <fullName evidence="3">Tetratricopeptide repeat protein</fullName>
    </submittedName>
</protein>
<reference evidence="4" key="1">
    <citation type="journal article" date="2019" name="Int. J. Syst. Evol. Microbiol.">
        <title>The Global Catalogue of Microorganisms (GCM) 10K type strain sequencing project: providing services to taxonomists for standard genome sequencing and annotation.</title>
        <authorList>
            <consortium name="The Broad Institute Genomics Platform"/>
            <consortium name="The Broad Institute Genome Sequencing Center for Infectious Disease"/>
            <person name="Wu L."/>
            <person name="Ma J."/>
        </authorList>
    </citation>
    <scope>NUCLEOTIDE SEQUENCE [LARGE SCALE GENOMIC DNA]</scope>
    <source>
        <strain evidence="4">CCUG 62114</strain>
    </source>
</reference>
<sequence>MSKSFKLILSLLFFCFVNVLWSQNEIDTGFELLEKGEFKKAEQFFKSYLNKFPDNRTAQLCYGRAVGLSGNPEKALSIFDMLLELDPKNIEFLINKAEAYLWLKKYKEGLKSYEFIMTLDPNNPIVHMGLANSYSSLNQYNNAIKYYKKSLALNNTILGTKIGLAFTYHANNENKKALTVIAEILEVNPNEENIKKLQLKIKKLYKPEVSQDFKLTFDSGDNSNFHSETKLKYPINTKHKIGLTYRYSHFKNSISQNIANQNTFNFDYSVSLRNTIKVVSNIGCLISSSNQSYSDFIFKLGLETKPKHNQNLNVYISKEYHNFNVDLINLDIAQYHGIVNYHWFTRSRIGLYGQYIYTHQTDENSRNLGFLSLYYSFNTKQLIKLGLNGNYISFSESKPLQYFSPDSYTLGEIFAETKIKNKSNKLEMMMLAAVGVQIFDANSSQSTYRLEASLAYKVKDKFIAKLYGSHSNIASSNAAGFEFSSIGLNLLYKF</sequence>